<comment type="caution">
    <text evidence="1">The sequence shown here is derived from an EMBL/GenBank/DDBJ whole genome shotgun (WGS) entry which is preliminary data.</text>
</comment>
<protein>
    <submittedName>
        <fullName evidence="1">Uncharacterized protein</fullName>
    </submittedName>
</protein>
<name>A0A1Y2DVQ0_9PEZI</name>
<dbReference type="EMBL" id="MCFJ01000008">
    <property type="protein sequence ID" value="ORY63328.1"/>
    <property type="molecule type" value="Genomic_DNA"/>
</dbReference>
<accession>A0A1Y2DVQ0</accession>
<proteinExistence type="predicted"/>
<dbReference type="InParanoid" id="A0A1Y2DVQ0"/>
<reference evidence="1 2" key="1">
    <citation type="submission" date="2016-07" db="EMBL/GenBank/DDBJ databases">
        <title>Pervasive Adenine N6-methylation of Active Genes in Fungi.</title>
        <authorList>
            <consortium name="DOE Joint Genome Institute"/>
            <person name="Mondo S.J."/>
            <person name="Dannebaum R.O."/>
            <person name="Kuo R.C."/>
            <person name="Labutti K."/>
            <person name="Haridas S."/>
            <person name="Kuo A."/>
            <person name="Salamov A."/>
            <person name="Ahrendt S.R."/>
            <person name="Lipzen A."/>
            <person name="Sullivan W."/>
            <person name="Andreopoulos W.B."/>
            <person name="Clum A."/>
            <person name="Lindquist E."/>
            <person name="Daum C."/>
            <person name="Ramamoorthy G.K."/>
            <person name="Gryganskyi A."/>
            <person name="Culley D."/>
            <person name="Magnuson J.K."/>
            <person name="James T.Y."/>
            <person name="O'Malley M.A."/>
            <person name="Stajich J.E."/>
            <person name="Spatafora J.W."/>
            <person name="Visel A."/>
            <person name="Grigoriev I.V."/>
        </authorList>
    </citation>
    <scope>NUCLEOTIDE SEQUENCE [LARGE SCALE GENOMIC DNA]</scope>
    <source>
        <strain evidence="1 2">CBS 129021</strain>
    </source>
</reference>
<evidence type="ECO:0000313" key="1">
    <source>
        <dbReference type="EMBL" id="ORY63328.1"/>
    </source>
</evidence>
<sequence length="162" mass="17265">MRVRSPPFRTKDASVPENILLGQTCLFLLHASACQDPTSSSHAICFGSASPFKRNCIFSMRLSVRSVTAGTGPSTSQGLGLWGEAPQQCPLVSPPVSLGAQEFGKCYLFAAHEGCEVTTDMEQEKPVKIAVGETATVPVTGWIPIGGFNTSTQFVDDLRVTT</sequence>
<dbReference type="AlphaFoldDB" id="A0A1Y2DVQ0"/>
<keyword evidence="2" id="KW-1185">Reference proteome</keyword>
<evidence type="ECO:0000313" key="2">
    <source>
        <dbReference type="Proteomes" id="UP000193689"/>
    </source>
</evidence>
<dbReference type="Proteomes" id="UP000193689">
    <property type="component" value="Unassembled WGS sequence"/>
</dbReference>
<dbReference type="RefSeq" id="XP_040714985.1">
    <property type="nucleotide sequence ID" value="XM_040865101.1"/>
</dbReference>
<organism evidence="1 2">
    <name type="scientific">Pseudomassariella vexata</name>
    <dbReference type="NCBI Taxonomy" id="1141098"/>
    <lineage>
        <taxon>Eukaryota</taxon>
        <taxon>Fungi</taxon>
        <taxon>Dikarya</taxon>
        <taxon>Ascomycota</taxon>
        <taxon>Pezizomycotina</taxon>
        <taxon>Sordariomycetes</taxon>
        <taxon>Xylariomycetidae</taxon>
        <taxon>Amphisphaeriales</taxon>
        <taxon>Pseudomassariaceae</taxon>
        <taxon>Pseudomassariella</taxon>
    </lineage>
</organism>
<dbReference type="GeneID" id="63781313"/>
<gene>
    <name evidence="1" type="ORF">BCR38DRAFT_516539</name>
</gene>